<name>A0ABP4KBG2_9MICO</name>
<sequence>MKEEQRVLLGRDRHRDRGSVTVEFALALPVVAVVLAVGIAGVVAVDGQGRLQTAAAVAARAAARGDDPAARQSLEQADAESVRVERAAGLVCVHAGRPAGTGPFSGIVLRGDSCAVDEAAEGAATGDPS</sequence>
<proteinExistence type="predicted"/>
<evidence type="ECO:0000313" key="4">
    <source>
        <dbReference type="Proteomes" id="UP001501742"/>
    </source>
</evidence>
<dbReference type="Pfam" id="PF07811">
    <property type="entry name" value="TadE"/>
    <property type="match status" value="1"/>
</dbReference>
<keyword evidence="1" id="KW-0812">Transmembrane</keyword>
<evidence type="ECO:0000256" key="1">
    <source>
        <dbReference type="SAM" id="Phobius"/>
    </source>
</evidence>
<accession>A0ABP4KBG2</accession>
<protein>
    <recommendedName>
        <fullName evidence="2">TadE-like domain-containing protein</fullName>
    </recommendedName>
</protein>
<reference evidence="4" key="1">
    <citation type="journal article" date="2019" name="Int. J. Syst. Evol. Microbiol.">
        <title>The Global Catalogue of Microorganisms (GCM) 10K type strain sequencing project: providing services to taxonomists for standard genome sequencing and annotation.</title>
        <authorList>
            <consortium name="The Broad Institute Genomics Platform"/>
            <consortium name="The Broad Institute Genome Sequencing Center for Infectious Disease"/>
            <person name="Wu L."/>
            <person name="Ma J."/>
        </authorList>
    </citation>
    <scope>NUCLEOTIDE SEQUENCE [LARGE SCALE GENOMIC DNA]</scope>
    <source>
        <strain evidence="4">JCM 12140</strain>
    </source>
</reference>
<keyword evidence="4" id="KW-1185">Reference proteome</keyword>
<dbReference type="InterPro" id="IPR012495">
    <property type="entry name" value="TadE-like_dom"/>
</dbReference>
<evidence type="ECO:0000259" key="2">
    <source>
        <dbReference type="Pfam" id="PF07811"/>
    </source>
</evidence>
<dbReference type="RefSeq" id="WP_239539791.1">
    <property type="nucleotide sequence ID" value="NZ_JANVAG010000004.1"/>
</dbReference>
<feature type="domain" description="TadE-like" evidence="2">
    <location>
        <begin position="18"/>
        <end position="60"/>
    </location>
</feature>
<feature type="transmembrane region" description="Helical" evidence="1">
    <location>
        <begin position="20"/>
        <end position="45"/>
    </location>
</feature>
<dbReference type="Proteomes" id="UP001501742">
    <property type="component" value="Unassembled WGS sequence"/>
</dbReference>
<keyword evidence="1" id="KW-1133">Transmembrane helix</keyword>
<dbReference type="EMBL" id="BAAAJX010000017">
    <property type="protein sequence ID" value="GAA1494744.1"/>
    <property type="molecule type" value="Genomic_DNA"/>
</dbReference>
<keyword evidence="1" id="KW-0472">Membrane</keyword>
<gene>
    <name evidence="3" type="ORF">GCM10009627_30900</name>
</gene>
<evidence type="ECO:0000313" key="3">
    <source>
        <dbReference type="EMBL" id="GAA1494744.1"/>
    </source>
</evidence>
<comment type="caution">
    <text evidence="3">The sequence shown here is derived from an EMBL/GenBank/DDBJ whole genome shotgun (WGS) entry which is preliminary data.</text>
</comment>
<organism evidence="3 4">
    <name type="scientific">Curtobacterium herbarum</name>
    <dbReference type="NCBI Taxonomy" id="150122"/>
    <lineage>
        <taxon>Bacteria</taxon>
        <taxon>Bacillati</taxon>
        <taxon>Actinomycetota</taxon>
        <taxon>Actinomycetes</taxon>
        <taxon>Micrococcales</taxon>
        <taxon>Microbacteriaceae</taxon>
        <taxon>Curtobacterium</taxon>
    </lineage>
</organism>